<proteinExistence type="predicted"/>
<keyword evidence="4" id="KW-1185">Reference proteome</keyword>
<feature type="transmembrane region" description="Helical" evidence="2">
    <location>
        <begin position="55"/>
        <end position="76"/>
    </location>
</feature>
<evidence type="ECO:0000313" key="4">
    <source>
        <dbReference type="Proteomes" id="UP001138500"/>
    </source>
</evidence>
<dbReference type="AlphaFoldDB" id="A0A9W7W4Z8"/>
<comment type="caution">
    <text evidence="3">The sequence shown here is derived from an EMBL/GenBank/DDBJ whole genome shotgun (WGS) entry which is preliminary data.</text>
</comment>
<keyword evidence="2" id="KW-0472">Membrane</keyword>
<evidence type="ECO:0000313" key="3">
    <source>
        <dbReference type="EMBL" id="KAH9836856.1"/>
    </source>
</evidence>
<organism evidence="3 4">
    <name type="scientific">Teratosphaeria destructans</name>
    <dbReference type="NCBI Taxonomy" id="418781"/>
    <lineage>
        <taxon>Eukaryota</taxon>
        <taxon>Fungi</taxon>
        <taxon>Dikarya</taxon>
        <taxon>Ascomycota</taxon>
        <taxon>Pezizomycotina</taxon>
        <taxon>Dothideomycetes</taxon>
        <taxon>Dothideomycetidae</taxon>
        <taxon>Mycosphaerellales</taxon>
        <taxon>Teratosphaeriaceae</taxon>
        <taxon>Teratosphaeria</taxon>
    </lineage>
</organism>
<feature type="compositionally biased region" description="Polar residues" evidence="1">
    <location>
        <begin position="26"/>
        <end position="35"/>
    </location>
</feature>
<evidence type="ECO:0000256" key="2">
    <source>
        <dbReference type="SAM" id="Phobius"/>
    </source>
</evidence>
<reference evidence="3 4" key="2">
    <citation type="journal article" date="2021" name="Curr. Genet.">
        <title>Genetic response to nitrogen starvation in the aggressive Eucalyptus foliar pathogen Teratosphaeria destructans.</title>
        <authorList>
            <person name="Havenga M."/>
            <person name="Wingfield B.D."/>
            <person name="Wingfield M.J."/>
            <person name="Dreyer L.L."/>
            <person name="Roets F."/>
            <person name="Aylward J."/>
        </authorList>
    </citation>
    <scope>NUCLEOTIDE SEQUENCE [LARGE SCALE GENOMIC DNA]</scope>
    <source>
        <strain evidence="3">CMW44962</strain>
    </source>
</reference>
<dbReference type="EMBL" id="RIBY02000835">
    <property type="protein sequence ID" value="KAH9836856.1"/>
    <property type="molecule type" value="Genomic_DNA"/>
</dbReference>
<reference evidence="3 4" key="1">
    <citation type="journal article" date="2018" name="IMA Fungus">
        <title>IMA Genome-F 10: Nine draft genome sequences of Claviceps purpurea s.lat., including C. arundinis, C. humidiphila, and C. cf. spartinae, pseudomolecules for the pitch canker pathogen Fusarium circinatum, draft genome of Davidsoniella eucalypti, Grosmannia galeiformis, Quambalaria eucalypti, and Teratosphaeria destructans.</title>
        <authorList>
            <person name="Wingfield B.D."/>
            <person name="Liu M."/>
            <person name="Nguyen H.D."/>
            <person name="Lane F.A."/>
            <person name="Morgan S.W."/>
            <person name="De Vos L."/>
            <person name="Wilken P.M."/>
            <person name="Duong T.A."/>
            <person name="Aylward J."/>
            <person name="Coetzee M.P."/>
            <person name="Dadej K."/>
            <person name="De Beer Z.W."/>
            <person name="Findlay W."/>
            <person name="Havenga M."/>
            <person name="Kolarik M."/>
            <person name="Menzies J.G."/>
            <person name="Naidoo K."/>
            <person name="Pochopski O."/>
            <person name="Shoukouhi P."/>
            <person name="Santana Q.C."/>
            <person name="Seifert K.A."/>
            <person name="Soal N."/>
            <person name="Steenkamp E.T."/>
            <person name="Tatham C.T."/>
            <person name="van der Nest M.A."/>
            <person name="Wingfield M.J."/>
        </authorList>
    </citation>
    <scope>NUCLEOTIDE SEQUENCE [LARGE SCALE GENOMIC DNA]</scope>
    <source>
        <strain evidence="3">CMW44962</strain>
    </source>
</reference>
<gene>
    <name evidence="3" type="ORF">Tdes44962_MAKER08447</name>
</gene>
<protein>
    <submittedName>
        <fullName evidence="3">Uncharacterized protein</fullName>
    </submittedName>
</protein>
<evidence type="ECO:0000256" key="1">
    <source>
        <dbReference type="SAM" id="MobiDB-lite"/>
    </source>
</evidence>
<keyword evidence="2" id="KW-1133">Transmembrane helix</keyword>
<dbReference type="Proteomes" id="UP001138500">
    <property type="component" value="Unassembled WGS sequence"/>
</dbReference>
<accession>A0A9W7W4Z8</accession>
<name>A0A9W7W4Z8_9PEZI</name>
<sequence>MPPKKRAGKKPQTPLDPPETRAESAWKQQQDQEPPSNIDRLKNGIKTASNHLTNLWLWPLALAAPLLPALVFGFWYSLSSPDPPPIIVETPTPSPTATTSTTRYTTTMLPCWSRIDGHKGAAGYEKAYCETVIPAVRRY</sequence>
<keyword evidence="2" id="KW-0812">Transmembrane</keyword>
<feature type="region of interest" description="Disordered" evidence="1">
    <location>
        <begin position="1"/>
        <end position="42"/>
    </location>
</feature>